<sequence length="46" mass="4745">MTPTGLGGRERDADGYAALLGSAGLQVRQTIPTASPFSIIEAVRAE</sequence>
<accession>A0A937UTI2</accession>
<keyword evidence="2" id="KW-1185">Reference proteome</keyword>
<dbReference type="AlphaFoldDB" id="A0A937UTI2"/>
<gene>
    <name evidence="1" type="ORF">I7412_39470</name>
</gene>
<protein>
    <recommendedName>
        <fullName evidence="3">O-methyltransferase domain-containing protein</fullName>
    </recommendedName>
</protein>
<dbReference type="Gene3D" id="3.40.50.150">
    <property type="entry name" value="Vaccinia Virus protein VP39"/>
    <property type="match status" value="1"/>
</dbReference>
<reference evidence="1" key="1">
    <citation type="submission" date="2020-12" db="EMBL/GenBank/DDBJ databases">
        <title>Genomic characterization of non-nitrogen-fixing Frankia strains.</title>
        <authorList>
            <person name="Carlos-Shanley C."/>
            <person name="Guerra T."/>
            <person name="Hahn D."/>
        </authorList>
    </citation>
    <scope>NUCLEOTIDE SEQUENCE</scope>
    <source>
        <strain evidence="1">CN6</strain>
    </source>
</reference>
<dbReference type="EMBL" id="JAEACQ010000373">
    <property type="protein sequence ID" value="MBL7633133.1"/>
    <property type="molecule type" value="Genomic_DNA"/>
</dbReference>
<name>A0A937UTI2_9ACTN</name>
<comment type="caution">
    <text evidence="1">The sequence shown here is derived from an EMBL/GenBank/DDBJ whole genome shotgun (WGS) entry which is preliminary data.</text>
</comment>
<proteinExistence type="predicted"/>
<organism evidence="1 2">
    <name type="scientific">Frankia nepalensis</name>
    <dbReference type="NCBI Taxonomy" id="1836974"/>
    <lineage>
        <taxon>Bacteria</taxon>
        <taxon>Bacillati</taxon>
        <taxon>Actinomycetota</taxon>
        <taxon>Actinomycetes</taxon>
        <taxon>Frankiales</taxon>
        <taxon>Frankiaceae</taxon>
        <taxon>Frankia</taxon>
    </lineage>
</organism>
<evidence type="ECO:0000313" key="2">
    <source>
        <dbReference type="Proteomes" id="UP000604475"/>
    </source>
</evidence>
<dbReference type="InterPro" id="IPR029063">
    <property type="entry name" value="SAM-dependent_MTases_sf"/>
</dbReference>
<dbReference type="Proteomes" id="UP000604475">
    <property type="component" value="Unassembled WGS sequence"/>
</dbReference>
<evidence type="ECO:0000313" key="1">
    <source>
        <dbReference type="EMBL" id="MBL7633133.1"/>
    </source>
</evidence>
<evidence type="ECO:0008006" key="3">
    <source>
        <dbReference type="Google" id="ProtNLM"/>
    </source>
</evidence>